<dbReference type="PaxDb" id="4097-A0A1S3Y651"/>
<dbReference type="OrthoDB" id="1302458at2759"/>
<proteinExistence type="predicted"/>
<sequence>MHDFIMADDTELWDVIYGGPFVPMKTVSEGTVTIPKKKRNEYNDADRKAIEKNFREKKILVCGIGLDEYNCISVCQSAKEIWKDHYKTNTEKAVKRNQVPDRKFKRIDVADNMVKQALAAWGDSSNESEGEDD</sequence>
<evidence type="ECO:0000313" key="1">
    <source>
        <dbReference type="Proteomes" id="UP000790787"/>
    </source>
</evidence>
<protein>
    <submittedName>
        <fullName evidence="2">Uncharacterized protein LOC107772570</fullName>
    </submittedName>
</protein>
<dbReference type="AlphaFoldDB" id="A0A1S3Y651"/>
<reference evidence="2" key="2">
    <citation type="submission" date="2025-08" db="UniProtKB">
        <authorList>
            <consortium name="RefSeq"/>
        </authorList>
    </citation>
    <scope>IDENTIFICATION</scope>
    <source>
        <tissue evidence="2">Leaf</tissue>
    </source>
</reference>
<dbReference type="RefSeq" id="XP_016447555.1">
    <property type="nucleotide sequence ID" value="XM_016592069.1"/>
</dbReference>
<reference evidence="1" key="1">
    <citation type="journal article" date="2014" name="Nat. Commun.">
        <title>The tobacco genome sequence and its comparison with those of tomato and potato.</title>
        <authorList>
            <person name="Sierro N."/>
            <person name="Battey J.N."/>
            <person name="Ouadi S."/>
            <person name="Bakaher N."/>
            <person name="Bovet L."/>
            <person name="Willig A."/>
            <person name="Goepfert S."/>
            <person name="Peitsch M.C."/>
            <person name="Ivanov N.V."/>
        </authorList>
    </citation>
    <scope>NUCLEOTIDE SEQUENCE [LARGE SCALE GENOMIC DNA]</scope>
</reference>
<name>A0A1S3Y651_TOBAC</name>
<dbReference type="PANTHER" id="PTHR34676">
    <property type="entry name" value="DUF4219 DOMAIN-CONTAINING PROTEIN-RELATED"/>
    <property type="match status" value="1"/>
</dbReference>
<keyword evidence="1" id="KW-1185">Reference proteome</keyword>
<dbReference type="Proteomes" id="UP000790787">
    <property type="component" value="Chromosome 23"/>
</dbReference>
<organism evidence="1 2">
    <name type="scientific">Nicotiana tabacum</name>
    <name type="common">Common tobacco</name>
    <dbReference type="NCBI Taxonomy" id="4097"/>
    <lineage>
        <taxon>Eukaryota</taxon>
        <taxon>Viridiplantae</taxon>
        <taxon>Streptophyta</taxon>
        <taxon>Embryophyta</taxon>
        <taxon>Tracheophyta</taxon>
        <taxon>Spermatophyta</taxon>
        <taxon>Magnoliopsida</taxon>
        <taxon>eudicotyledons</taxon>
        <taxon>Gunneridae</taxon>
        <taxon>Pentapetalae</taxon>
        <taxon>asterids</taxon>
        <taxon>lamiids</taxon>
        <taxon>Solanales</taxon>
        <taxon>Solanaceae</taxon>
        <taxon>Nicotianoideae</taxon>
        <taxon>Nicotianeae</taxon>
        <taxon>Nicotiana</taxon>
    </lineage>
</organism>
<gene>
    <name evidence="2" type="primary">LOC107772570</name>
</gene>
<dbReference type="GeneID" id="107772570"/>
<accession>A0A1S3Y651</accession>
<dbReference type="PANTHER" id="PTHR34676:SF8">
    <property type="entry name" value="TRANSMEMBRANE PROTEIN"/>
    <property type="match status" value="1"/>
</dbReference>
<dbReference type="KEGG" id="nta:107772570"/>
<evidence type="ECO:0000313" key="2">
    <source>
        <dbReference type="RefSeq" id="XP_016447555.1"/>
    </source>
</evidence>